<proteinExistence type="predicted"/>
<protein>
    <submittedName>
        <fullName evidence="1">Uncharacterized protein</fullName>
    </submittedName>
</protein>
<dbReference type="OrthoDB" id="1245115at2759"/>
<name>A0A0D2JI70_9CHLO</name>
<evidence type="ECO:0000313" key="1">
    <source>
        <dbReference type="EMBL" id="KIY99052.1"/>
    </source>
</evidence>
<dbReference type="AlphaFoldDB" id="A0A0D2JI70"/>
<accession>A0A0D2JI70</accession>
<sequence>MSDHNLLLCTLAPPAHPAAGGAPPALGEPAAPRLRYTDARREEFVAQLEAALASPCWAEAPGSEAASAVASALQAAAIAAFGRPPAPTAAPPLGDARRDAPWFRRCQRAHFNLQDALHRRLDPSEVRRWRNAFNAQKRREMRRLRARRNDHLLRDLRGSPGRFWGALKANGRAAAGGGFTLEEIGEHWSKVLGGAGRGALEEGAAADPVG</sequence>
<dbReference type="KEGG" id="mng:MNEG_8909"/>
<feature type="non-terminal residue" evidence="1">
    <location>
        <position position="210"/>
    </location>
</feature>
<reference evidence="1 2" key="1">
    <citation type="journal article" date="2013" name="BMC Genomics">
        <title>Reconstruction of the lipid metabolism for the microalga Monoraphidium neglectum from its genome sequence reveals characteristics suitable for biofuel production.</title>
        <authorList>
            <person name="Bogen C."/>
            <person name="Al-Dilaimi A."/>
            <person name="Albersmeier A."/>
            <person name="Wichmann J."/>
            <person name="Grundmann M."/>
            <person name="Rupp O."/>
            <person name="Lauersen K.J."/>
            <person name="Blifernez-Klassen O."/>
            <person name="Kalinowski J."/>
            <person name="Goesmann A."/>
            <person name="Mussgnug J.H."/>
            <person name="Kruse O."/>
        </authorList>
    </citation>
    <scope>NUCLEOTIDE SEQUENCE [LARGE SCALE GENOMIC DNA]</scope>
    <source>
        <strain evidence="1 2">SAG 48.87</strain>
    </source>
</reference>
<dbReference type="GeneID" id="25741784"/>
<organism evidence="1 2">
    <name type="scientific">Monoraphidium neglectum</name>
    <dbReference type="NCBI Taxonomy" id="145388"/>
    <lineage>
        <taxon>Eukaryota</taxon>
        <taxon>Viridiplantae</taxon>
        <taxon>Chlorophyta</taxon>
        <taxon>core chlorophytes</taxon>
        <taxon>Chlorophyceae</taxon>
        <taxon>CS clade</taxon>
        <taxon>Sphaeropleales</taxon>
        <taxon>Selenastraceae</taxon>
        <taxon>Monoraphidium</taxon>
    </lineage>
</organism>
<dbReference type="EMBL" id="KK101973">
    <property type="protein sequence ID" value="KIY99052.1"/>
    <property type="molecule type" value="Genomic_DNA"/>
</dbReference>
<keyword evidence="2" id="KW-1185">Reference proteome</keyword>
<evidence type="ECO:0000313" key="2">
    <source>
        <dbReference type="Proteomes" id="UP000054498"/>
    </source>
</evidence>
<dbReference type="RefSeq" id="XP_013898072.1">
    <property type="nucleotide sequence ID" value="XM_014042618.1"/>
</dbReference>
<dbReference type="Proteomes" id="UP000054498">
    <property type="component" value="Unassembled WGS sequence"/>
</dbReference>
<gene>
    <name evidence="1" type="ORF">MNEG_8909</name>
</gene>